<dbReference type="InterPro" id="IPR038258">
    <property type="entry name" value="Gp4_sf"/>
</dbReference>
<comment type="caution">
    <text evidence="1">The sequence shown here is derived from an EMBL/GenBank/DDBJ whole genome shotgun (WGS) entry which is preliminary data.</text>
</comment>
<accession>A0A077N723</accession>
<dbReference type="EMBL" id="CBSW010000216">
    <property type="protein sequence ID" value="CDG98046.1"/>
    <property type="molecule type" value="Genomic_DNA"/>
</dbReference>
<gene>
    <name evidence="1" type="ORF">XBP1_2930010</name>
</gene>
<dbReference type="Pfam" id="PF11650">
    <property type="entry name" value="P22_Tail-4"/>
    <property type="match status" value="1"/>
</dbReference>
<dbReference type="HOGENOM" id="CLU_131419_0_0_6"/>
<reference evidence="1" key="1">
    <citation type="submission" date="2013-07" db="EMBL/GenBank/DDBJ databases">
        <title>Sub-species coevolution in mutualistic symbiosis.</title>
        <authorList>
            <person name="Murfin K."/>
            <person name="Klassen J."/>
            <person name="Lee M."/>
            <person name="Forst S."/>
            <person name="Stock P."/>
            <person name="Goodrich-Blair H."/>
        </authorList>
    </citation>
    <scope>NUCLEOTIDE SEQUENCE [LARGE SCALE GENOMIC DNA]</scope>
    <source>
        <strain evidence="1">Puntauvense</strain>
    </source>
</reference>
<evidence type="ECO:0000313" key="2">
    <source>
        <dbReference type="Proteomes" id="UP000028511"/>
    </source>
</evidence>
<dbReference type="Gene3D" id="1.10.3230.20">
    <property type="entry name" value="P22 tail accessory factor (Gp4)"/>
    <property type="match status" value="1"/>
</dbReference>
<dbReference type="AlphaFoldDB" id="A0A077N723"/>
<proteinExistence type="predicted"/>
<protein>
    <submittedName>
        <fullName evidence="1">Packaged DNA stabilization protein gp4</fullName>
    </submittedName>
</protein>
<dbReference type="Proteomes" id="UP000028511">
    <property type="component" value="Unassembled WGS sequence"/>
</dbReference>
<organism evidence="1 2">
    <name type="scientific">Xenorhabdus bovienii str. puntauvense</name>
    <dbReference type="NCBI Taxonomy" id="1398201"/>
    <lineage>
        <taxon>Bacteria</taxon>
        <taxon>Pseudomonadati</taxon>
        <taxon>Pseudomonadota</taxon>
        <taxon>Gammaproteobacteria</taxon>
        <taxon>Enterobacterales</taxon>
        <taxon>Morganellaceae</taxon>
        <taxon>Xenorhabdus</taxon>
    </lineage>
</organism>
<dbReference type="RefSeq" id="WP_038218590.1">
    <property type="nucleotide sequence ID" value="NZ_CAWLWN010000248.1"/>
</dbReference>
<sequence length="169" mass="18288">MGLTTKSDLVQAALRKLGVASNATLSDIEPQSMEDAISDLELMMAEWYQDGAGIDAGYRFAEGDSLPADGDDHGMKSGAISAVIHNLAVRIAPDYAIEPPIKIINTARYGKELLYKQSAISRAKKSRSDYPARMPIGSGNHWATVNGWHFYPGDKPHADSTTPPDEGDR</sequence>
<evidence type="ECO:0000313" key="1">
    <source>
        <dbReference type="EMBL" id="CDG98046.1"/>
    </source>
</evidence>
<name>A0A077N723_XENBV</name>
<dbReference type="InterPro" id="IPR020362">
    <property type="entry name" value="Tail_accessory_Gp4"/>
</dbReference>